<evidence type="ECO:0000259" key="7">
    <source>
        <dbReference type="PROSITE" id="PS50115"/>
    </source>
</evidence>
<dbReference type="GO" id="GO:0005096">
    <property type="term" value="F:GTPase activator activity"/>
    <property type="evidence" value="ECO:0007669"/>
    <property type="project" value="UniProtKB-KW"/>
</dbReference>
<dbReference type="FunFam" id="1.10.220.150:FF:000014">
    <property type="entry name" value="ADP-ribosylation factor GTPase-activating protein"/>
    <property type="match status" value="1"/>
</dbReference>
<dbReference type="Gene3D" id="1.10.287.700">
    <property type="entry name" value="Helix hairpin bin"/>
    <property type="match status" value="1"/>
</dbReference>
<accession>A0AAP0RY68</accession>
<proteinExistence type="predicted"/>
<dbReference type="GO" id="GO:0016192">
    <property type="term" value="P:vesicle-mediated transport"/>
    <property type="evidence" value="ECO:0007669"/>
    <property type="project" value="InterPro"/>
</dbReference>
<dbReference type="Gene3D" id="1.10.220.150">
    <property type="entry name" value="Arf GTPase activating protein"/>
    <property type="match status" value="1"/>
</dbReference>
<keyword evidence="2" id="KW-0479">Metal-binding</keyword>
<organism evidence="8 9">
    <name type="scientific">Liquidambar formosana</name>
    <name type="common">Formosan gum</name>
    <dbReference type="NCBI Taxonomy" id="63359"/>
    <lineage>
        <taxon>Eukaryota</taxon>
        <taxon>Viridiplantae</taxon>
        <taxon>Streptophyta</taxon>
        <taxon>Embryophyta</taxon>
        <taxon>Tracheophyta</taxon>
        <taxon>Spermatophyta</taxon>
        <taxon>Magnoliopsida</taxon>
        <taxon>eudicotyledons</taxon>
        <taxon>Gunneridae</taxon>
        <taxon>Pentapetalae</taxon>
        <taxon>Saxifragales</taxon>
        <taxon>Altingiaceae</taxon>
        <taxon>Liquidambar</taxon>
    </lineage>
</organism>
<evidence type="ECO:0000256" key="2">
    <source>
        <dbReference type="ARBA" id="ARBA00022723"/>
    </source>
</evidence>
<dbReference type="PANTHER" id="PTHR47021">
    <property type="entry name" value="ADP-RIBOSYLATION FACTOR GTPASE-ACTIVATING PROTEIN AGD6-RELATED"/>
    <property type="match status" value="1"/>
</dbReference>
<protein>
    <recommendedName>
        <fullName evidence="7">Arf-GAP domain-containing protein</fullName>
    </recommendedName>
</protein>
<feature type="domain" description="Arf-GAP" evidence="7">
    <location>
        <begin position="10"/>
        <end position="118"/>
    </location>
</feature>
<dbReference type="GO" id="GO:0008270">
    <property type="term" value="F:zinc ion binding"/>
    <property type="evidence" value="ECO:0007669"/>
    <property type="project" value="UniProtKB-KW"/>
</dbReference>
<evidence type="ECO:0000256" key="4">
    <source>
        <dbReference type="ARBA" id="ARBA00022833"/>
    </source>
</evidence>
<dbReference type="InterPro" id="IPR001164">
    <property type="entry name" value="ArfGAP_dom"/>
</dbReference>
<keyword evidence="9" id="KW-1185">Reference proteome</keyword>
<gene>
    <name evidence="8" type="ORF">L1049_011977</name>
</gene>
<evidence type="ECO:0000313" key="9">
    <source>
        <dbReference type="Proteomes" id="UP001415857"/>
    </source>
</evidence>
<dbReference type="SUPFAM" id="SSF57863">
    <property type="entry name" value="ArfGap/RecO-like zinc finger"/>
    <property type="match status" value="1"/>
</dbReference>
<evidence type="ECO:0000313" key="8">
    <source>
        <dbReference type="EMBL" id="KAK9283727.1"/>
    </source>
</evidence>
<dbReference type="AlphaFoldDB" id="A0AAP0RY68"/>
<dbReference type="CDD" id="cd08830">
    <property type="entry name" value="ArfGap_ArfGap1"/>
    <property type="match status" value="1"/>
</dbReference>
<evidence type="ECO:0000256" key="1">
    <source>
        <dbReference type="ARBA" id="ARBA00022468"/>
    </source>
</evidence>
<dbReference type="InterPro" id="IPR038508">
    <property type="entry name" value="ArfGAP_dom_sf"/>
</dbReference>
<comment type="caution">
    <text evidence="8">The sequence shown here is derived from an EMBL/GenBank/DDBJ whole genome shotgun (WGS) entry which is preliminary data.</text>
</comment>
<dbReference type="InterPro" id="IPR044519">
    <property type="entry name" value="ARF_GAP_AGD6/7"/>
</dbReference>
<keyword evidence="3 5" id="KW-0863">Zinc-finger</keyword>
<evidence type="ECO:0000256" key="6">
    <source>
        <dbReference type="SAM" id="MobiDB-lite"/>
    </source>
</evidence>
<dbReference type="InterPro" id="IPR037278">
    <property type="entry name" value="ARFGAP/RecO"/>
</dbReference>
<name>A0AAP0RY68_LIQFO</name>
<evidence type="ECO:0000256" key="3">
    <source>
        <dbReference type="ARBA" id="ARBA00022771"/>
    </source>
</evidence>
<reference evidence="8 9" key="1">
    <citation type="journal article" date="2024" name="Plant J.">
        <title>Genome sequences and population genomics reveal climatic adaptation and genomic divergence between two closely related sweetgum species.</title>
        <authorList>
            <person name="Xu W.Q."/>
            <person name="Ren C.Q."/>
            <person name="Zhang X.Y."/>
            <person name="Comes H.P."/>
            <person name="Liu X.H."/>
            <person name="Li Y.G."/>
            <person name="Kettle C.J."/>
            <person name="Jalonen R."/>
            <person name="Gaisberger H."/>
            <person name="Ma Y.Z."/>
            <person name="Qiu Y.X."/>
        </authorList>
    </citation>
    <scope>NUCLEOTIDE SEQUENCE [LARGE SCALE GENOMIC DNA]</scope>
    <source>
        <strain evidence="8">Hangzhou</strain>
    </source>
</reference>
<sequence>MSSSSASLASFRLRHLQSLPSNKTCLDCSQKNPQWASVSYGTFMCLDCSGKHRGLGVHLSFVRSVTMDSWQETHLKKMESNPGGNDALNSFLKSRSIPKETDIPLKYNTNAAALFREKIQAVAEQRLWHEPAVVQESVVKLPPRHNNGGGSEWKWDDNGGTSRRNHSVGDFRSGVGMNGPSRCWSSEDINGKFQGCHGGKYVGFGSNGMGSLSRNDAQGDVIMEAVSVVSQGLGRLSLVASSVVQSAANAIQDGTKELTSKVDGGYDETLNVVASKTTEIRQKTWGIMQDVIALASQKVQEFTRDGVDWKVEGHVHNGSTGQFPKECKGDNNTFKDWDDWGMDSPIVRKDGEAMSTEGKNDEIWVGWD</sequence>
<evidence type="ECO:0000256" key="5">
    <source>
        <dbReference type="PROSITE-ProRule" id="PRU00288"/>
    </source>
</evidence>
<dbReference type="PANTHER" id="PTHR47021:SF7">
    <property type="entry name" value="ADP-RIBOSYLATION FACTOR GTPASE-ACTIVATING PROTEIN AGD6-RELATED"/>
    <property type="match status" value="1"/>
</dbReference>
<feature type="region of interest" description="Disordered" evidence="6">
    <location>
        <begin position="141"/>
        <end position="161"/>
    </location>
</feature>
<dbReference type="EMBL" id="JBBPBK010000006">
    <property type="protein sequence ID" value="KAK9283727.1"/>
    <property type="molecule type" value="Genomic_DNA"/>
</dbReference>
<dbReference type="Proteomes" id="UP001415857">
    <property type="component" value="Unassembled WGS sequence"/>
</dbReference>
<keyword evidence="1" id="KW-0343">GTPase activation</keyword>
<dbReference type="PROSITE" id="PS50115">
    <property type="entry name" value="ARFGAP"/>
    <property type="match status" value="1"/>
</dbReference>
<dbReference type="Pfam" id="PF01412">
    <property type="entry name" value="ArfGap"/>
    <property type="match status" value="1"/>
</dbReference>
<dbReference type="SMART" id="SM00105">
    <property type="entry name" value="ArfGap"/>
    <property type="match status" value="1"/>
</dbReference>
<dbReference type="PRINTS" id="PR00405">
    <property type="entry name" value="REVINTRACTNG"/>
</dbReference>
<keyword evidence="4" id="KW-0862">Zinc</keyword>